<dbReference type="Proteomes" id="UP000067738">
    <property type="component" value="Chromosome"/>
</dbReference>
<comment type="similarity">
    <text evidence="1">Belongs to the universal stress protein A family.</text>
</comment>
<dbReference type="InterPro" id="IPR006015">
    <property type="entry name" value="Universal_stress_UspA"/>
</dbReference>
<dbReference type="Gene3D" id="3.40.50.620">
    <property type="entry name" value="HUPs"/>
    <property type="match status" value="1"/>
</dbReference>
<dbReference type="InterPro" id="IPR014729">
    <property type="entry name" value="Rossmann-like_a/b/a_fold"/>
</dbReference>
<dbReference type="AlphaFoldDB" id="A0A0U3CKX9"/>
<dbReference type="EMBL" id="CP011266">
    <property type="protein sequence ID" value="ALT69164.1"/>
    <property type="molecule type" value="Genomic_DNA"/>
</dbReference>
<dbReference type="GeneID" id="26736331"/>
<proteinExistence type="inferred from homology"/>
<dbReference type="PANTHER" id="PTHR46268:SF6">
    <property type="entry name" value="UNIVERSAL STRESS PROTEIN UP12"/>
    <property type="match status" value="1"/>
</dbReference>
<gene>
    <name evidence="3" type="primary">uspA2</name>
    <name evidence="3" type="ORF">sm9_1383</name>
</gene>
<dbReference type="Pfam" id="PF00582">
    <property type="entry name" value="Usp"/>
    <property type="match status" value="1"/>
</dbReference>
<dbReference type="PANTHER" id="PTHR46268">
    <property type="entry name" value="STRESS RESPONSE PROTEIN NHAX"/>
    <property type="match status" value="1"/>
</dbReference>
<evidence type="ECO:0000313" key="4">
    <source>
        <dbReference type="Proteomes" id="UP000067738"/>
    </source>
</evidence>
<evidence type="ECO:0000313" key="3">
    <source>
        <dbReference type="EMBL" id="ALT69164.1"/>
    </source>
</evidence>
<evidence type="ECO:0000256" key="1">
    <source>
        <dbReference type="ARBA" id="ARBA00008791"/>
    </source>
</evidence>
<dbReference type="PATRIC" id="fig|230361.4.peg.1427"/>
<dbReference type="CDD" id="cd00293">
    <property type="entry name" value="USP-like"/>
    <property type="match status" value="1"/>
</dbReference>
<dbReference type="PRINTS" id="PR01438">
    <property type="entry name" value="UNVRSLSTRESS"/>
</dbReference>
<dbReference type="InterPro" id="IPR006016">
    <property type="entry name" value="UspA"/>
</dbReference>
<organism evidence="3 4">
    <name type="scientific">Methanobrevibacter millerae</name>
    <dbReference type="NCBI Taxonomy" id="230361"/>
    <lineage>
        <taxon>Archaea</taxon>
        <taxon>Methanobacteriati</taxon>
        <taxon>Methanobacteriota</taxon>
        <taxon>Methanomada group</taxon>
        <taxon>Methanobacteria</taxon>
        <taxon>Methanobacteriales</taxon>
        <taxon>Methanobacteriaceae</taxon>
        <taxon>Methanobrevibacter</taxon>
    </lineage>
</organism>
<dbReference type="SUPFAM" id="SSF52402">
    <property type="entry name" value="Adenine nucleotide alpha hydrolases-like"/>
    <property type="match status" value="1"/>
</dbReference>
<feature type="domain" description="UspA" evidence="2">
    <location>
        <begin position="1"/>
        <end position="141"/>
    </location>
</feature>
<dbReference type="RefSeq" id="WP_058739416.1">
    <property type="nucleotide sequence ID" value="NZ_CP011266.1"/>
</dbReference>
<keyword evidence="4" id="KW-1185">Reference proteome</keyword>
<accession>A0A0U3CKX9</accession>
<name>A0A0U3CKX9_9EURY</name>
<reference evidence="3 4" key="1">
    <citation type="submission" date="2015-04" db="EMBL/GenBank/DDBJ databases">
        <title>The complete genome sequence of the rumen methanogen Methanobrevibacter millerae SM9.</title>
        <authorList>
            <person name="Leahy S.C."/>
            <person name="Kelly W.J."/>
            <person name="Pacheco D.M."/>
            <person name="Li D."/>
            <person name="Altermann E."/>
            <person name="Attwood G.T."/>
        </authorList>
    </citation>
    <scope>NUCLEOTIDE SEQUENCE [LARGE SCALE GENOMIC DNA]</scope>
    <source>
        <strain evidence="3 4">SM9</strain>
    </source>
</reference>
<dbReference type="KEGG" id="mmil:sm9_1383"/>
<dbReference type="OrthoDB" id="105697at2157"/>
<evidence type="ECO:0000259" key="2">
    <source>
        <dbReference type="Pfam" id="PF00582"/>
    </source>
</evidence>
<protein>
    <submittedName>
        <fullName evidence="3">Universal stress protein UspA2</fullName>
    </submittedName>
</protein>
<sequence>MFDVICVPVDGSKYGYEAADVAIEIAHKFSSKIAAVHVLEEFSFSSYDSEEDSGDAILDKVAKKAGEYDIEVTQHLLTADALRDMKFIVNQTGADLVVIHRYGSDNERFVSFEENNVSDHQIGSVSERLLRTSDIPVLLVK</sequence>